<organism evidence="1 2">
    <name type="scientific">Cronobacter dublinensis 1210</name>
    <dbReference type="NCBI Taxonomy" id="1208656"/>
    <lineage>
        <taxon>Bacteria</taxon>
        <taxon>Pseudomonadati</taxon>
        <taxon>Pseudomonadota</taxon>
        <taxon>Gammaproteobacteria</taxon>
        <taxon>Enterobacterales</taxon>
        <taxon>Enterobacteriaceae</taxon>
        <taxon>Cronobacter</taxon>
    </lineage>
</organism>
<sequence>MFPVKTREKTGGHYPLTPPAWAEFWLKPSCGGLIIFI</sequence>
<protein>
    <submittedName>
        <fullName evidence="1">Uncharacterized protein</fullName>
    </submittedName>
</protein>
<comment type="caution">
    <text evidence="1">The sequence shown here is derived from an EMBL/GenBank/DDBJ whole genome shotgun (WGS) entry which is preliminary data.</text>
</comment>
<evidence type="ECO:0000313" key="2">
    <source>
        <dbReference type="Proteomes" id="UP000009342"/>
    </source>
</evidence>
<keyword evidence="2" id="KW-1185">Reference proteome</keyword>
<dbReference type="EMBL" id="CAKZ01000174">
    <property type="protein sequence ID" value="CCJ82938.1"/>
    <property type="molecule type" value="Genomic_DNA"/>
</dbReference>
<gene>
    <name evidence="1" type="ORF">BN134_3706</name>
</gene>
<name>A0ABP1WES5_9ENTR</name>
<reference evidence="2" key="1">
    <citation type="journal article" date="2012" name="PLoS ONE">
        <title>Comparative analysis of genome sequences covering the seven cronobacter species.</title>
        <authorList>
            <person name="Joseph S."/>
            <person name="Desai P."/>
            <person name="Ji Y."/>
            <person name="Cummings C.A."/>
            <person name="Shih R."/>
            <person name="Degoricija L."/>
            <person name="Rico A."/>
            <person name="Brzoska P."/>
            <person name="Hamby S.E."/>
            <person name="Masood N."/>
            <person name="Hariri S."/>
            <person name="Sonbol H."/>
            <person name="Chuzhanova N."/>
            <person name="McClelland M."/>
            <person name="Furtado M.R."/>
            <person name="Forsythe S.J."/>
        </authorList>
    </citation>
    <scope>NUCLEOTIDE SEQUENCE [LARGE SCALE GENOMIC DNA]</scope>
    <source>
        <strain evidence="2">1210</strain>
    </source>
</reference>
<evidence type="ECO:0000313" key="1">
    <source>
        <dbReference type="EMBL" id="CCJ82938.1"/>
    </source>
</evidence>
<proteinExistence type="predicted"/>
<dbReference type="Proteomes" id="UP000009342">
    <property type="component" value="Unassembled WGS sequence"/>
</dbReference>
<accession>A0ABP1WES5</accession>